<name>A0A255Y3U3_9SPHN</name>
<dbReference type="Gene3D" id="3.40.50.10140">
    <property type="entry name" value="Toll/interleukin-1 receptor homology (TIR) domain"/>
    <property type="match status" value="1"/>
</dbReference>
<evidence type="ECO:0000256" key="1">
    <source>
        <dbReference type="SAM" id="MobiDB-lite"/>
    </source>
</evidence>
<dbReference type="AlphaFoldDB" id="A0A255Y3U3"/>
<accession>A0A255Y3U3</accession>
<dbReference type="EMBL" id="NOXT01000127">
    <property type="protein sequence ID" value="OYQ23902.1"/>
    <property type="molecule type" value="Genomic_DNA"/>
</dbReference>
<feature type="domain" description="TIR" evidence="2">
    <location>
        <begin position="10"/>
        <end position="177"/>
    </location>
</feature>
<dbReference type="Proteomes" id="UP000216991">
    <property type="component" value="Unassembled WGS sequence"/>
</dbReference>
<dbReference type="OrthoDB" id="7308181at2"/>
<proteinExistence type="predicted"/>
<dbReference type="InterPro" id="IPR035897">
    <property type="entry name" value="Toll_tir_struct_dom_sf"/>
</dbReference>
<evidence type="ECO:0000313" key="4">
    <source>
        <dbReference type="Proteomes" id="UP000216991"/>
    </source>
</evidence>
<dbReference type="SMART" id="SM00255">
    <property type="entry name" value="TIR"/>
    <property type="match status" value="1"/>
</dbReference>
<dbReference type="RefSeq" id="WP_133064456.1">
    <property type="nucleotide sequence ID" value="NZ_NOXT01000127.1"/>
</dbReference>
<reference evidence="3 4" key="1">
    <citation type="submission" date="2017-07" db="EMBL/GenBank/DDBJ databases">
        <title>Sandarakinorhabdus cyanobacteriorum sp. nov., a novel bacterium isolated from cyanobacterial aggregates in a eutrophic lake.</title>
        <authorList>
            <person name="Cai H."/>
        </authorList>
    </citation>
    <scope>NUCLEOTIDE SEQUENCE [LARGE SCALE GENOMIC DNA]</scope>
    <source>
        <strain evidence="3 4">TH057</strain>
    </source>
</reference>
<protein>
    <recommendedName>
        <fullName evidence="2">TIR domain-containing protein</fullName>
    </recommendedName>
</protein>
<organism evidence="3 4">
    <name type="scientific">Sandarakinorhabdus cyanobacteriorum</name>
    <dbReference type="NCBI Taxonomy" id="1981098"/>
    <lineage>
        <taxon>Bacteria</taxon>
        <taxon>Pseudomonadati</taxon>
        <taxon>Pseudomonadota</taxon>
        <taxon>Alphaproteobacteria</taxon>
        <taxon>Sphingomonadales</taxon>
        <taxon>Sphingosinicellaceae</taxon>
        <taxon>Sandarakinorhabdus</taxon>
    </lineage>
</organism>
<feature type="compositionally biased region" description="Basic and acidic residues" evidence="1">
    <location>
        <begin position="142"/>
        <end position="151"/>
    </location>
</feature>
<dbReference type="SUPFAM" id="SSF52200">
    <property type="entry name" value="Toll/Interleukin receptor TIR domain"/>
    <property type="match status" value="1"/>
</dbReference>
<feature type="region of interest" description="Disordered" evidence="1">
    <location>
        <begin position="141"/>
        <end position="163"/>
    </location>
</feature>
<feature type="non-terminal residue" evidence="3">
    <location>
        <position position="279"/>
    </location>
</feature>
<dbReference type="InterPro" id="IPR000157">
    <property type="entry name" value="TIR_dom"/>
</dbReference>
<keyword evidence="4" id="KW-1185">Reference proteome</keyword>
<comment type="caution">
    <text evidence="3">The sequence shown here is derived from an EMBL/GenBank/DDBJ whole genome shotgun (WGS) entry which is preliminary data.</text>
</comment>
<gene>
    <name evidence="3" type="ORF">CHU93_16770</name>
</gene>
<dbReference type="Pfam" id="PF13676">
    <property type="entry name" value="TIR_2"/>
    <property type="match status" value="1"/>
</dbReference>
<evidence type="ECO:0000259" key="2">
    <source>
        <dbReference type="PROSITE" id="PS50104"/>
    </source>
</evidence>
<dbReference type="PROSITE" id="PS50104">
    <property type="entry name" value="TIR"/>
    <property type="match status" value="1"/>
</dbReference>
<evidence type="ECO:0000313" key="3">
    <source>
        <dbReference type="EMBL" id="OYQ23902.1"/>
    </source>
</evidence>
<dbReference type="GO" id="GO:0007165">
    <property type="term" value="P:signal transduction"/>
    <property type="evidence" value="ECO:0007669"/>
    <property type="project" value="InterPro"/>
</dbReference>
<sequence length="279" mass="31879">MTPPQDPPRHRYAAFISYRHREPDRAVARWLVDALEGFETPDRLVREGYPRRLGTVFRDDDELKAEAELSPAIRRALYDSRHLIVVCSPNTPMSTWVRAEIRLFQHWGRGDRVIPVLIEGSPAVSFPPELIRTEVVGDGPDAEFRTVEPRGPDLNPRQGETEAEQKQRALITIAATVLGCAYSDLLNRVEERLRKLTSVAHYRDIVRRWGAPEGVGEIGEDIARRREVSYRVERRGGQVVRVNRINGRGFPQPEENGVCQWDVAWREPIPGDARPLRVD</sequence>